<dbReference type="InterPro" id="IPR050596">
    <property type="entry name" value="AspAT/PAT-like"/>
</dbReference>
<accession>A0ABU2JEQ2</accession>
<evidence type="ECO:0000256" key="3">
    <source>
        <dbReference type="ARBA" id="ARBA00022576"/>
    </source>
</evidence>
<keyword evidence="4" id="KW-0808">Transferase</keyword>
<organism evidence="7 8">
    <name type="scientific">Jatrophihabitans lederbergiae</name>
    <dbReference type="NCBI Taxonomy" id="3075547"/>
    <lineage>
        <taxon>Bacteria</taxon>
        <taxon>Bacillati</taxon>
        <taxon>Actinomycetota</taxon>
        <taxon>Actinomycetes</taxon>
        <taxon>Jatrophihabitantales</taxon>
        <taxon>Jatrophihabitantaceae</taxon>
        <taxon>Jatrophihabitans</taxon>
    </lineage>
</organism>
<evidence type="ECO:0000313" key="8">
    <source>
        <dbReference type="Proteomes" id="UP001183176"/>
    </source>
</evidence>
<dbReference type="GO" id="GO:0008483">
    <property type="term" value="F:transaminase activity"/>
    <property type="evidence" value="ECO:0007669"/>
    <property type="project" value="UniProtKB-KW"/>
</dbReference>
<dbReference type="RefSeq" id="WP_311424622.1">
    <property type="nucleotide sequence ID" value="NZ_JAVREH010000040.1"/>
</dbReference>
<dbReference type="PANTHER" id="PTHR46383:SF1">
    <property type="entry name" value="ASPARTATE AMINOTRANSFERASE"/>
    <property type="match status" value="1"/>
</dbReference>
<keyword evidence="3 7" id="KW-0032">Aminotransferase</keyword>
<dbReference type="Gene3D" id="3.40.640.10">
    <property type="entry name" value="Type I PLP-dependent aspartate aminotransferase-like (Major domain)"/>
    <property type="match status" value="1"/>
</dbReference>
<protein>
    <submittedName>
        <fullName evidence="7">Aminotransferase class I/II-fold pyridoxal phosphate-dependent enzyme</fullName>
    </submittedName>
</protein>
<dbReference type="InterPro" id="IPR015421">
    <property type="entry name" value="PyrdxlP-dep_Trfase_major"/>
</dbReference>
<evidence type="ECO:0000256" key="4">
    <source>
        <dbReference type="ARBA" id="ARBA00022679"/>
    </source>
</evidence>
<dbReference type="PANTHER" id="PTHR46383">
    <property type="entry name" value="ASPARTATE AMINOTRANSFERASE"/>
    <property type="match status" value="1"/>
</dbReference>
<evidence type="ECO:0000313" key="7">
    <source>
        <dbReference type="EMBL" id="MDT0263476.1"/>
    </source>
</evidence>
<dbReference type="SUPFAM" id="SSF53383">
    <property type="entry name" value="PLP-dependent transferases"/>
    <property type="match status" value="1"/>
</dbReference>
<comment type="caution">
    <text evidence="7">The sequence shown here is derived from an EMBL/GenBank/DDBJ whole genome shotgun (WGS) entry which is preliminary data.</text>
</comment>
<dbReference type="EMBL" id="JAVREH010000040">
    <property type="protein sequence ID" value="MDT0263476.1"/>
    <property type="molecule type" value="Genomic_DNA"/>
</dbReference>
<comment type="similarity">
    <text evidence="2">Belongs to the class-I pyridoxal-phosphate-dependent aminotransferase family.</text>
</comment>
<dbReference type="InterPro" id="IPR004839">
    <property type="entry name" value="Aminotransferase_I/II_large"/>
</dbReference>
<feature type="domain" description="Aminotransferase class I/classII large" evidence="6">
    <location>
        <begin position="31"/>
        <end position="366"/>
    </location>
</feature>
<name>A0ABU2JEQ2_9ACTN</name>
<reference evidence="8" key="1">
    <citation type="submission" date="2023-07" db="EMBL/GenBank/DDBJ databases">
        <title>30 novel species of actinomycetes from the DSMZ collection.</title>
        <authorList>
            <person name="Nouioui I."/>
        </authorList>
    </citation>
    <scope>NUCLEOTIDE SEQUENCE [LARGE SCALE GENOMIC DNA]</scope>
    <source>
        <strain evidence="8">DSM 44399</strain>
    </source>
</reference>
<dbReference type="Proteomes" id="UP001183176">
    <property type="component" value="Unassembled WGS sequence"/>
</dbReference>
<dbReference type="InterPro" id="IPR015424">
    <property type="entry name" value="PyrdxlP-dep_Trfase"/>
</dbReference>
<evidence type="ECO:0000256" key="1">
    <source>
        <dbReference type="ARBA" id="ARBA00001933"/>
    </source>
</evidence>
<evidence type="ECO:0000256" key="2">
    <source>
        <dbReference type="ARBA" id="ARBA00007441"/>
    </source>
</evidence>
<comment type="cofactor">
    <cofactor evidence="1">
        <name>pyridoxal 5'-phosphate</name>
        <dbReference type="ChEBI" id="CHEBI:597326"/>
    </cofactor>
</comment>
<dbReference type="Pfam" id="PF00155">
    <property type="entry name" value="Aminotran_1_2"/>
    <property type="match status" value="1"/>
</dbReference>
<evidence type="ECO:0000256" key="5">
    <source>
        <dbReference type="ARBA" id="ARBA00022898"/>
    </source>
</evidence>
<gene>
    <name evidence="7" type="ORF">RM423_19005</name>
</gene>
<sequence length="390" mass="41492">MSRPALGHQIEQVPPSGIRALANAAWAHPDAVHLEFGEPDWPTPPAIVDAAYRAARAGHTRYAPSAGIPALREAVCAKLVRDNGLAEISPDQVLVTAGGVGGLHSAYRAVLDQDDEILVPDPGWPNLASIALAVGARPVRYALDPATGGFAGRAGLEAVRTARTRAVVLNTPSNPTGAVWSDADQAELGEWAAKHGLWVVSDECYDQLWFDRPNTTFSVAAPMAASITAFSLSKTYPMTGWRVGYAVAAPATIARMTRVQETIASSVNTVTQWAAVQALSGPQEVAGQMRQAYRERRDAAVSAATELELTHTVPAGAFYLWLSLPDEITDTARFALDFLQARGVATAPGSAFGPAGRSHLRLSLAAERSAIVHGLSQLADFLRTERRLPR</sequence>
<keyword evidence="8" id="KW-1185">Reference proteome</keyword>
<keyword evidence="5" id="KW-0663">Pyridoxal phosphate</keyword>
<proteinExistence type="inferred from homology"/>
<evidence type="ECO:0000259" key="6">
    <source>
        <dbReference type="Pfam" id="PF00155"/>
    </source>
</evidence>
<dbReference type="CDD" id="cd00609">
    <property type="entry name" value="AAT_like"/>
    <property type="match status" value="1"/>
</dbReference>